<gene>
    <name evidence="9" type="ORF">HMPREF9439_01453</name>
</gene>
<evidence type="ECO:0000256" key="6">
    <source>
        <dbReference type="ARBA" id="ARBA00023136"/>
    </source>
</evidence>
<protein>
    <submittedName>
        <fullName evidence="9">TraG/TraD family protein</fullName>
    </submittedName>
</protein>
<evidence type="ECO:0000256" key="2">
    <source>
        <dbReference type="ARBA" id="ARBA00008806"/>
    </source>
</evidence>
<comment type="similarity">
    <text evidence="2">Belongs to the VirD4/TraG family.</text>
</comment>
<evidence type="ECO:0000256" key="5">
    <source>
        <dbReference type="ARBA" id="ARBA00022989"/>
    </source>
</evidence>
<keyword evidence="5 8" id="KW-1133">Transmembrane helix</keyword>
<evidence type="ECO:0000256" key="4">
    <source>
        <dbReference type="ARBA" id="ARBA00022692"/>
    </source>
</evidence>
<dbReference type="RefSeq" id="WP_008864259.1">
    <property type="nucleotide sequence ID" value="NZ_GL883710.1"/>
</dbReference>
<dbReference type="GO" id="GO:0005886">
    <property type="term" value="C:plasma membrane"/>
    <property type="evidence" value="ECO:0007669"/>
    <property type="project" value="UniProtKB-SubCell"/>
</dbReference>
<organism evidence="9 10">
    <name type="scientific">Parasutterella excrementihominis YIT 11859</name>
    <dbReference type="NCBI Taxonomy" id="762966"/>
    <lineage>
        <taxon>Bacteria</taxon>
        <taxon>Pseudomonadati</taxon>
        <taxon>Pseudomonadota</taxon>
        <taxon>Betaproteobacteria</taxon>
        <taxon>Burkholderiales</taxon>
        <taxon>Sutterellaceae</taxon>
        <taxon>Parasutterella</taxon>
    </lineage>
</organism>
<reference evidence="9 10" key="1">
    <citation type="submission" date="2011-02" db="EMBL/GenBank/DDBJ databases">
        <authorList>
            <person name="Weinstock G."/>
            <person name="Sodergren E."/>
            <person name="Clifton S."/>
            <person name="Fulton L."/>
            <person name="Fulton B."/>
            <person name="Courtney L."/>
            <person name="Fronick C."/>
            <person name="Harrison M."/>
            <person name="Strong C."/>
            <person name="Farmer C."/>
            <person name="Delahaunty K."/>
            <person name="Markovic C."/>
            <person name="Hall O."/>
            <person name="Minx P."/>
            <person name="Tomlinson C."/>
            <person name="Mitreva M."/>
            <person name="Hou S."/>
            <person name="Chen J."/>
            <person name="Wollam A."/>
            <person name="Pepin K.H."/>
            <person name="Johnson M."/>
            <person name="Bhonagiri V."/>
            <person name="Zhang X."/>
            <person name="Suruliraj S."/>
            <person name="Warren W."/>
            <person name="Chinwalla A."/>
            <person name="Mardis E.R."/>
            <person name="Wilson R.K."/>
        </authorList>
    </citation>
    <scope>NUCLEOTIDE SEQUENCE [LARGE SCALE GENOMIC DNA]</scope>
    <source>
        <strain evidence="9 10">YIT 11859</strain>
    </source>
</reference>
<dbReference type="InterPro" id="IPR003688">
    <property type="entry name" value="TraG/VirD4"/>
</dbReference>
<feature type="region of interest" description="Disordered" evidence="7">
    <location>
        <begin position="651"/>
        <end position="698"/>
    </location>
</feature>
<evidence type="ECO:0000256" key="1">
    <source>
        <dbReference type="ARBA" id="ARBA00004651"/>
    </source>
</evidence>
<comment type="subcellular location">
    <subcellularLocation>
        <location evidence="1">Cell membrane</location>
        <topology evidence="1">Multi-pass membrane protein</topology>
    </subcellularLocation>
</comment>
<dbReference type="Pfam" id="PF02534">
    <property type="entry name" value="T4SS-DNA_transf"/>
    <property type="match status" value="1"/>
</dbReference>
<evidence type="ECO:0000313" key="10">
    <source>
        <dbReference type="Proteomes" id="UP000005156"/>
    </source>
</evidence>
<dbReference type="PANTHER" id="PTHR37937">
    <property type="entry name" value="CONJUGATIVE TRANSFER: DNA TRANSPORT"/>
    <property type="match status" value="1"/>
</dbReference>
<feature type="transmembrane region" description="Helical" evidence="8">
    <location>
        <begin position="12"/>
        <end position="33"/>
    </location>
</feature>
<sequence length="721" mass="81842">MRIKRQYLKIAGWILLICGLTSWFAGLILFLLFNLPLTSCFPWTIWQYYAIYGNSKDTFYRLIVTVCTFGPWFITGYFVLDRVLHYKKRKLHGNAKFATTDEIEEAGLFPKSDKLDKTILLGKYKGKYLCYGGYQFVLLAAPTRSGKGVGVVIPNCLNYSDSLVVLDIKLENYRITSGFRKACGQDVYLFAPYDTQGRTCRYNPLSYISKDKAFQISDIDSISAALFSTKVGSDEFWSDQAKDMFRGLCLFVLEQPELPHTLGEMFRQASGKGKPLKDHLQQTVEAKQKEGKPFSSACIDCLNRVITMPDNTFGSVVATFNSKMKMFQNVLVDMATSDNDFDLRDVRKKKMTIYFGITPNKLADAAGLVNLFFDQLINLNVNELPEDNPKELKYQCLMIMDEFTSIGKVEIINKSVSFQAGYNMRLLTIIQNKSQLEQCYGKDGAVTLLSNHAVQIIYQPSTATPNDAKEYSDMIGYETVRNGSKSISYNSTSESFSDQKRALILPQELRELGDKKEIVCTDKCRPFKCEKIKYYLDPEFVRRGWGKELGLKGVYPPASTPKYDLDEFIAKIEKRTRFATEEDFTDNKEPSLVGQEEFPETDPNLSEEMMDMFVEEQISYIYSKVITETDSGIENRKQAANEAVEEVFDDLFGGPEDAPEEKTGMEKENAEIKDKFSSEQNQQQTQQETQSAEKTDEAIEKLSGLDLSSINLNNIFGGETA</sequence>
<keyword evidence="6 8" id="KW-0472">Membrane</keyword>
<feature type="transmembrane region" description="Helical" evidence="8">
    <location>
        <begin position="59"/>
        <end position="80"/>
    </location>
</feature>
<accession>F3QKJ3</accession>
<dbReference type="CDD" id="cd01127">
    <property type="entry name" value="TrwB_TraG_TraD_VirD4"/>
    <property type="match status" value="1"/>
</dbReference>
<dbReference type="EMBL" id="AFBP01000038">
    <property type="protein sequence ID" value="EGG54472.1"/>
    <property type="molecule type" value="Genomic_DNA"/>
</dbReference>
<dbReference type="OrthoDB" id="9759295at2"/>
<dbReference type="eggNOG" id="COG3505">
    <property type="taxonomic scope" value="Bacteria"/>
</dbReference>
<dbReference type="AlphaFoldDB" id="F3QKJ3"/>
<feature type="compositionally biased region" description="Low complexity" evidence="7">
    <location>
        <begin position="678"/>
        <end position="690"/>
    </location>
</feature>
<dbReference type="GeneID" id="43348862"/>
<dbReference type="HOGENOM" id="CLU_012039_1_0_4"/>
<keyword evidence="3" id="KW-1003">Cell membrane</keyword>
<dbReference type="PANTHER" id="PTHR37937:SF1">
    <property type="entry name" value="CONJUGATIVE TRANSFER: DNA TRANSPORT"/>
    <property type="match status" value="1"/>
</dbReference>
<evidence type="ECO:0000256" key="7">
    <source>
        <dbReference type="SAM" id="MobiDB-lite"/>
    </source>
</evidence>
<dbReference type="InterPro" id="IPR051539">
    <property type="entry name" value="T4SS-coupling_protein"/>
</dbReference>
<dbReference type="Gene3D" id="3.40.50.300">
    <property type="entry name" value="P-loop containing nucleotide triphosphate hydrolases"/>
    <property type="match status" value="1"/>
</dbReference>
<evidence type="ECO:0000313" key="9">
    <source>
        <dbReference type="EMBL" id="EGG54472.1"/>
    </source>
</evidence>
<evidence type="ECO:0000256" key="8">
    <source>
        <dbReference type="SAM" id="Phobius"/>
    </source>
</evidence>
<dbReference type="Proteomes" id="UP000005156">
    <property type="component" value="Unassembled WGS sequence"/>
</dbReference>
<keyword evidence="4 8" id="KW-0812">Transmembrane</keyword>
<dbReference type="SUPFAM" id="SSF52540">
    <property type="entry name" value="P-loop containing nucleoside triphosphate hydrolases"/>
    <property type="match status" value="1"/>
</dbReference>
<dbReference type="InterPro" id="IPR027417">
    <property type="entry name" value="P-loop_NTPase"/>
</dbReference>
<proteinExistence type="inferred from homology"/>
<feature type="compositionally biased region" description="Basic and acidic residues" evidence="7">
    <location>
        <begin position="660"/>
        <end position="677"/>
    </location>
</feature>
<evidence type="ECO:0000256" key="3">
    <source>
        <dbReference type="ARBA" id="ARBA00022475"/>
    </source>
</evidence>
<keyword evidence="10" id="KW-1185">Reference proteome</keyword>
<comment type="caution">
    <text evidence="9">The sequence shown here is derived from an EMBL/GenBank/DDBJ whole genome shotgun (WGS) entry which is preliminary data.</text>
</comment>
<name>F3QKJ3_9BURK</name>